<evidence type="ECO:0000256" key="3">
    <source>
        <dbReference type="PROSITE-ProRule" id="PRU00221"/>
    </source>
</evidence>
<dbReference type="Proteomes" id="UP000187209">
    <property type="component" value="Unassembled WGS sequence"/>
</dbReference>
<dbReference type="SUPFAM" id="SSF63829">
    <property type="entry name" value="Calcium-dependent phosphotriesterase"/>
    <property type="match status" value="1"/>
</dbReference>
<protein>
    <submittedName>
        <fullName evidence="6">Uncharacterized protein</fullName>
    </submittedName>
</protein>
<keyword evidence="1 3" id="KW-0853">WD repeat</keyword>
<dbReference type="PANTHER" id="PTHR19848">
    <property type="entry name" value="WD40 REPEAT PROTEIN"/>
    <property type="match status" value="1"/>
</dbReference>
<feature type="repeat" description="WD" evidence="3">
    <location>
        <begin position="346"/>
        <end position="387"/>
    </location>
</feature>
<dbReference type="InterPro" id="IPR001680">
    <property type="entry name" value="WD40_rpt"/>
</dbReference>
<feature type="coiled-coil region" evidence="4">
    <location>
        <begin position="1111"/>
        <end position="1181"/>
    </location>
</feature>
<dbReference type="PROSITE" id="PS50082">
    <property type="entry name" value="WD_REPEATS_2"/>
    <property type="match status" value="4"/>
</dbReference>
<keyword evidence="4" id="KW-0175">Coiled coil</keyword>
<dbReference type="OrthoDB" id="437584at2759"/>
<dbReference type="SMART" id="SM00320">
    <property type="entry name" value="WD40"/>
    <property type="match status" value="8"/>
</dbReference>
<dbReference type="PANTHER" id="PTHR19848:SF8">
    <property type="entry name" value="F-BOX AND WD REPEAT DOMAIN CONTAINING 7"/>
    <property type="match status" value="1"/>
</dbReference>
<dbReference type="Pfam" id="PF00400">
    <property type="entry name" value="WD40"/>
    <property type="match status" value="3"/>
</dbReference>
<feature type="transmembrane region" description="Helical" evidence="5">
    <location>
        <begin position="991"/>
        <end position="1009"/>
    </location>
</feature>
<evidence type="ECO:0000256" key="4">
    <source>
        <dbReference type="SAM" id="Coils"/>
    </source>
</evidence>
<dbReference type="EMBL" id="MPUH01001073">
    <property type="protein sequence ID" value="OMJ70589.1"/>
    <property type="molecule type" value="Genomic_DNA"/>
</dbReference>
<name>A0A1R2B1F8_9CILI</name>
<feature type="transmembrane region" description="Helical" evidence="5">
    <location>
        <begin position="1041"/>
        <end position="1060"/>
    </location>
</feature>
<accession>A0A1R2B1F8</accession>
<feature type="repeat" description="WD" evidence="3">
    <location>
        <begin position="469"/>
        <end position="510"/>
    </location>
</feature>
<organism evidence="6 7">
    <name type="scientific">Stentor coeruleus</name>
    <dbReference type="NCBI Taxonomy" id="5963"/>
    <lineage>
        <taxon>Eukaryota</taxon>
        <taxon>Sar</taxon>
        <taxon>Alveolata</taxon>
        <taxon>Ciliophora</taxon>
        <taxon>Postciliodesmatophora</taxon>
        <taxon>Heterotrichea</taxon>
        <taxon>Heterotrichida</taxon>
        <taxon>Stentoridae</taxon>
        <taxon>Stentor</taxon>
    </lineage>
</organism>
<proteinExistence type="predicted"/>
<evidence type="ECO:0000256" key="2">
    <source>
        <dbReference type="ARBA" id="ARBA00022737"/>
    </source>
</evidence>
<dbReference type="Gene3D" id="2.130.10.10">
    <property type="entry name" value="YVTN repeat-like/Quinoprotein amine dehydrogenase"/>
    <property type="match status" value="3"/>
</dbReference>
<keyword evidence="2" id="KW-0677">Repeat</keyword>
<evidence type="ECO:0000313" key="7">
    <source>
        <dbReference type="Proteomes" id="UP000187209"/>
    </source>
</evidence>
<keyword evidence="7" id="KW-1185">Reference proteome</keyword>
<feature type="transmembrane region" description="Helical" evidence="5">
    <location>
        <begin position="953"/>
        <end position="971"/>
    </location>
</feature>
<gene>
    <name evidence="6" type="ORF">SteCoe_31403</name>
</gene>
<keyword evidence="5" id="KW-0812">Transmembrane</keyword>
<dbReference type="SUPFAM" id="SSF50998">
    <property type="entry name" value="Quinoprotein alcohol dehydrogenase-like"/>
    <property type="match status" value="1"/>
</dbReference>
<feature type="transmembrane region" description="Helical" evidence="5">
    <location>
        <begin position="894"/>
        <end position="912"/>
    </location>
</feature>
<dbReference type="InterPro" id="IPR015943">
    <property type="entry name" value="WD40/YVTN_repeat-like_dom_sf"/>
</dbReference>
<comment type="caution">
    <text evidence="6">The sequence shown here is derived from an EMBL/GenBank/DDBJ whole genome shotgun (WGS) entry which is preliminary data.</text>
</comment>
<reference evidence="6 7" key="1">
    <citation type="submission" date="2016-11" db="EMBL/GenBank/DDBJ databases">
        <title>The macronuclear genome of Stentor coeruleus: a giant cell with tiny introns.</title>
        <authorList>
            <person name="Slabodnick M."/>
            <person name="Ruby J.G."/>
            <person name="Reiff S.B."/>
            <person name="Swart E.C."/>
            <person name="Gosai S."/>
            <person name="Prabakaran S."/>
            <person name="Witkowska E."/>
            <person name="Larue G.E."/>
            <person name="Fisher S."/>
            <person name="Freeman R.M."/>
            <person name="Gunawardena J."/>
            <person name="Chu W."/>
            <person name="Stover N.A."/>
            <person name="Gregory B.D."/>
            <person name="Nowacki M."/>
            <person name="Derisi J."/>
            <person name="Roy S.W."/>
            <person name="Marshall W.F."/>
            <person name="Sood P."/>
        </authorList>
    </citation>
    <scope>NUCLEOTIDE SEQUENCE [LARGE SCALE GENOMIC DNA]</scope>
    <source>
        <strain evidence="6">WM001</strain>
    </source>
</reference>
<evidence type="ECO:0000313" key="6">
    <source>
        <dbReference type="EMBL" id="OMJ70589.1"/>
    </source>
</evidence>
<evidence type="ECO:0000256" key="5">
    <source>
        <dbReference type="SAM" id="Phobius"/>
    </source>
</evidence>
<feature type="transmembrane region" description="Helical" evidence="5">
    <location>
        <begin position="866"/>
        <end position="887"/>
    </location>
</feature>
<dbReference type="SUPFAM" id="SSF50978">
    <property type="entry name" value="WD40 repeat-like"/>
    <property type="match status" value="1"/>
</dbReference>
<dbReference type="InterPro" id="IPR011047">
    <property type="entry name" value="Quinoprotein_ADH-like_sf"/>
</dbReference>
<dbReference type="PROSITE" id="PS50294">
    <property type="entry name" value="WD_REPEATS_REGION"/>
    <property type="match status" value="2"/>
</dbReference>
<sequence>MNPALEQFLKGSAIEEHKRPAQPSNVEEAIEGVIKYIETQLPNVIDVDFTPICFDLTEDESRLILGGQHGNIAIFDLVNKKVVKDIELCSCPITSVIFCLKDSIVLVLNENKHICILDFPSFNLVYNFPLPSQKLVIKPGFMRDMIFISTYTNTVVTYDLKKLEEDHEERVDLVRKEIICEGIVTCLDVCDDGSLFAFGFEEGYIGLYHGETESQLQKTEKFESRVDIIVFGQMRKLIAAGFSDTTVIVWSIDTDFTVKNIIKNHTGEIKGLAFVKDNRYLITGGEDTKIIVHDMKVDRLPYQLELFDYKILCFQTSADHKKLFYTQMMNKLMIWDVPFLSKNAKYGKHEGKVTKVMFIPKSFELLSIGEDGYAIIWDYRNDTAQESIRIDSALTTGIVSSTSNYAFLCSSKPSLLRWSLITYKYYDYDLNSIVRSIRFSSDENFLALGDELYRIIIYDAVIMERKYIIKGHTDLVTEIYFIKNDTEILSASRDHSLVEWDLNTSDKITNFLGHTAPVTCMIVTPDESWVVTGSEDNTIIIWSIDNILMYVLRQEGITLSLYLSKNKNYLLSLEENILNCWQIDNLSRIFQKNMSGASSMALSEDEKTIAISEGSSIFVEENPLESFNIRVVGKNYGSSHKFMNYILEISRDGLKAPHLDIYNHWLFTPYCMGIAHILAYSNRYDTLFPVLLEHDNKAPFCSTIKGETPLSISVEMDHKSCIEICLKYIKIEFKNKNKRAYVPIGACLTKLNTLDISSIPKIYDTLYQRCSSHHLPNFCLHGTELPTLYYSEDYLIKTNNLISLENISTHGLSIVFKHTICPMDLNIGSAGSIDFLESLVECPYPEIFRTKLLQEILIQKWQRVKWAIYIQGMLYIFYLVQLSFYCIFFRDLPIYLVILFFVHVLLFLYEVVQLSTDFYDYWLDVWNIMDQLRGLSFTLFCFLEWSGDSNQNILLIVIIFSWARGISYFRMFDGTRYMVRLLSEVIKDMKVFFVILGYSTLAFTFIFYIRNQTLTFSEFLTVSYRLDLGDFDADYTDSFDWVIFFLATVINPLIMLNLLISIMGDTYGKVQETNDIANYQELTGMIIEIEKLMFWKKGSTQQYYMQQCDFLRGNEQERDKVNERIKVMKSQLLAIEDTMKNFRQKVNDSKVKELYEIIKTLTKEKEDMEKIIIQNQEMTEKSRLAIEEIYKRLQVRNTIITE</sequence>
<keyword evidence="5" id="KW-1133">Transmembrane helix</keyword>
<dbReference type="AlphaFoldDB" id="A0A1R2B1F8"/>
<dbReference type="InterPro" id="IPR036322">
    <property type="entry name" value="WD40_repeat_dom_sf"/>
</dbReference>
<feature type="repeat" description="WD" evidence="3">
    <location>
        <begin position="511"/>
        <end position="546"/>
    </location>
</feature>
<keyword evidence="5" id="KW-0472">Membrane</keyword>
<dbReference type="SMR" id="A0A1R2B1F8"/>
<feature type="repeat" description="WD" evidence="3">
    <location>
        <begin position="262"/>
        <end position="303"/>
    </location>
</feature>
<evidence type="ECO:0000256" key="1">
    <source>
        <dbReference type="ARBA" id="ARBA00022574"/>
    </source>
</evidence>